<dbReference type="InterPro" id="IPR013785">
    <property type="entry name" value="Aldolase_TIM"/>
</dbReference>
<dbReference type="PROSITE" id="PS50235">
    <property type="entry name" value="USP_3"/>
    <property type="match status" value="1"/>
</dbReference>
<name>A0ABN9X0W4_9DINO</name>
<feature type="region of interest" description="Disordered" evidence="6">
    <location>
        <begin position="1574"/>
        <end position="1607"/>
    </location>
</feature>
<comment type="similarity">
    <text evidence="2">Belongs to the class I fructose-bisphosphate aldolase family.</text>
</comment>
<feature type="compositionally biased region" description="Gly residues" evidence="6">
    <location>
        <begin position="873"/>
        <end position="882"/>
    </location>
</feature>
<dbReference type="SUPFAM" id="SSF51569">
    <property type="entry name" value="Aldolase"/>
    <property type="match status" value="1"/>
</dbReference>
<comment type="caution">
    <text evidence="8">The sequence shown here is derived from an EMBL/GenBank/DDBJ whole genome shotgun (WGS) entry which is preliminary data.</text>
</comment>
<dbReference type="SUPFAM" id="SSF52540">
    <property type="entry name" value="P-loop containing nucleoside triphosphate hydrolases"/>
    <property type="match status" value="1"/>
</dbReference>
<evidence type="ECO:0000313" key="8">
    <source>
        <dbReference type="EMBL" id="CAK0892896.1"/>
    </source>
</evidence>
<feature type="compositionally biased region" description="Low complexity" evidence="6">
    <location>
        <begin position="470"/>
        <end position="484"/>
    </location>
</feature>
<accession>A0ABN9X0W4</accession>
<evidence type="ECO:0000256" key="2">
    <source>
        <dbReference type="ARBA" id="ARBA00010387"/>
    </source>
</evidence>
<dbReference type="EMBL" id="CAUYUJ010019681">
    <property type="protein sequence ID" value="CAK0892896.1"/>
    <property type="molecule type" value="Genomic_DNA"/>
</dbReference>
<keyword evidence="4" id="KW-0324">Glycolysis</keyword>
<dbReference type="InterPro" id="IPR028889">
    <property type="entry name" value="USP"/>
</dbReference>
<feature type="compositionally biased region" description="Low complexity" evidence="6">
    <location>
        <begin position="1443"/>
        <end position="1453"/>
    </location>
</feature>
<evidence type="ECO:0000313" key="9">
    <source>
        <dbReference type="Proteomes" id="UP001189429"/>
    </source>
</evidence>
<dbReference type="Pfam" id="PF00443">
    <property type="entry name" value="UCH"/>
    <property type="match status" value="1"/>
</dbReference>
<feature type="non-terminal residue" evidence="8">
    <location>
        <position position="4359"/>
    </location>
</feature>
<dbReference type="Gene3D" id="3.90.70.10">
    <property type="entry name" value="Cysteine proteinases"/>
    <property type="match status" value="1"/>
</dbReference>
<gene>
    <name evidence="8" type="ORF">PCOR1329_LOCUS72422</name>
</gene>
<feature type="compositionally biased region" description="Basic and acidic residues" evidence="6">
    <location>
        <begin position="848"/>
        <end position="864"/>
    </location>
</feature>
<feature type="region of interest" description="Disordered" evidence="6">
    <location>
        <begin position="3614"/>
        <end position="3658"/>
    </location>
</feature>
<feature type="domain" description="USP" evidence="7">
    <location>
        <begin position="2124"/>
        <end position="2433"/>
    </location>
</feature>
<feature type="compositionally biased region" description="Basic and acidic residues" evidence="6">
    <location>
        <begin position="2965"/>
        <end position="2980"/>
    </location>
</feature>
<sequence length="4359" mass="480236">MPQSALAELKSTIPQLCAPGKGFLAGDVAAEPDVLDKRVAYLALCFGAPDLSEYVSGVILDWEMLFRNDATGKPIVSVITGNGMVPGTKVDKGYNKKGMWNTSVGPLGQPEVRAVGLNDLQERCAEAYAKGARFAKWRNVLQLHFEEGLPSGVAIADTVRTLARYVSICQSEKLVPIVAIEVLPEGEHDISYCSEVTEKVLAAQFKAFADHHVYLEGCLLKMNATGLEQDNEEVATMYLSTMNKLFKDKLPWLLSFSYGESLQKTHFETWPRQEKIKDDARMALIARANATFDAVMGKYTVERGSDEAAAKRRKINASSWQSGTYGRELLQGEAACIAAVRAPSRGGPCMDGGAPPLWATLLTAWGATWSACWSWGWGGVTTQAAHAAPFATSGHCQEDSERCSCDWELRKIIDLQQEVGLLQSEVWALRCLLLAGLLLLGAVASGAGTLGFLVGACRRCRCGGRERAPGRAAEPGAQPAAASRGPRRRAAGSCSPMADVLTLDIGDPQILVHYPDDENGFLWHHRVLLFRVSDDIWISLTPDLALVRLKLLDIRHEVLERRAPFPAHLGNQVYAHDPIAAAALAGFRRRAKIQGQLLGVGQVDVVERMIWVVAEPRSAKFGEVVDSAIMDDDARGTGFDTKGVAVVDGEEIFVQKIAASKLDDFKKETKADLGDVRTLGDHLDDAGQRCLRLSEAVALMRDTDQPNFPLAGVRSVKGFLESVVSGPGNMTSYQAEWERLSGVGEGSAVNHVHRNLCEVIRLMHSWDQVDASMLASAELIVRWLVQTEIAVERNPRHPDYSGLDIVISAPVNAAGRATTNKFNSWVTDKLKERAQIWKQERLYREEQKTNLKEGKGGDGYDPSKKKLKKRGGKAGAEGAGEGGHLRPTAVQQWMIQNVARRVLAYGDCPTDLTEESSLHEILDSRDHYGMEPKNLASFDFDKVKILHRKVHVRPIRRELPASAAGYLRHASDLIEMDEAELERDRAEGVGVTPYWDPLLRRSRDLRKRLYQRLDQQGLLTWRRRLKGHAGIFVVKKKDGLQRLIIDARAANRAHRPPPTTRLGSSRCMADLDLSDPRLKASGFGGLGSGAFSPAGREGDVGDCFYNFTIPELASWFGFADQFGTHELTEMGCLPDSIWDDAEGAETKVVDGEQLYPCMCAVCMGWSWALYFANEAVTYRVQRALPDGAEKVMREMQPAPTIEPGKCVAGVYVDNVQVIGGCEADANTQMHEIENLFREDRIPFDVEPGDSLEMQSLGLVYHWQERRLRHVARRVWRTYMAGHALLRRRKLHGHALQCWLGHVVNLNQLCPEAMSALNACYRFIEESLESPKRVWPSVKSEIRCSMNLLFLMEADLGATYSDQVYCGDSSGRGYALHVTTAEPTELREAWRWRERWRYRDVPTVTGHVSSGLDYVRGGTPGTATGPRTAFGQSLLSQAEAPEDASGLAPSPARSRAAKPARGRTQLHLDSGIPALEDSWVARRRCKLVAADRWRWQDEHINLKEARVALMGLRRHCRSVKFMGTKLLSISDSQVTVGAFEKGRSSAGLQALCRRAAAYRLGGQISWRLRYIETDRNPSDEDSRRWDLKKPAGLNRGTERRDAAPSLSAPAATCQAADSILEHDPIIQFGQDERPRRWRAHPAGPITAPRKDSLIMATVTGGTLERYATAVHEFETYAKERRLPLQPLARLDDSLSLYFVDLFDDGFGVWEGRNAFYGYKLLKLRTTGKVDLPKALASLKGWTKRAPGRMRLPLPDIIVDDIALDLVEHGNPLMGAAVVIQTDTYTRPSETGGQDDSLLVGDVARPWLTSVLRLLHKPNVSDKKKIFDFTLGDYEREVKKSACRLGYTSLGVCPHVFRHSGASNDKAHSRRTLKEVQKRGRWASSASVARYEKGALILQQLRKVPLAKQRKAAERSKRLPQASMHRYDHENMVITASVANAVSELALREDVADIFVIGGPAAYEETLELPNCHNIFMIHVRGEIDCRVAFPAPDISKFEQAHFMNAATHSDSQGVLIVYEREVVARAMRTLPGEAEHVANVQQADAYRIQMNSRAAGIANGAEAANAVAALSAIRGKGGSTKRQRLFADRLTEVLFTGPSVGSANEQRGGDFARSAREGGECLALPGPQNPRYYCFMNASAQALFAIPSVRAAARVARQRSPAEWGGRSFAERGNAAQRAGGEPDFDGLLAQTLVEMELGSSTRPIKLEAIPRVFYNRCQEDADEFLQELLQVERARDVCQVFRMEKVERLVRARPGCGGVRKVRGDTELTCLKLHLPKSRCKDILTVQDVVGESSRGDHMVSEFRWECPKECGCAEATKDWCITKTPPCLWVQLLAQTYDAVTRRVKKIRHMLRPCESLVVSGQKFKLVSCVFHHGEGFHGGHYNACCLRAGATGARWEMRDGCSVRSSAPPSHVQGWKTREDSTVHFLMYVREETATACDSAPLGVVRASESSGANALASIGGGGLGGASADQHAGGLLNDSWNDCAVESLQGTGARRRDSAMEAVGARPGRPPAVRMLPGDLFAPVRVLREADFRALRILHNQWTPTESWTLAGAGFAPAELLGHLKDAWGDAEPVTRVLKEEWVQEWAGRRRAQEVLCDALEGVDRHRVLEEEMVRFMLLFEKSLVFEAKSDARRLWELAQIGRRVGQGHGHGASASLADSLFQLLARAGLCNEILASQEGRRAACEACVRHLSDTGDAWLDLRSHGGELRHAVHAGETMIFALQRYGVEGGAPSEDVVVRVYSRFDGLIENQLGVEMRFTRTDLQGSSLVLGRGPECEVGGGWAPAVALEVHSETGSEIASTSYKPAWQSSATVHSSCVEGDEQKSAGPAPLSMFPENGRPGTGGEKRQERVAGAVGGDIAWRQKPEALATATRARVTGESAPPCDAVAGRGAELERRRLEGGADGVERSRELSGVLPPAPHPASRPSRERGGAIRGFESESQLSDRASGRIKPRCDGAIGGDRKNTKDACSAKRSGEGQTQDNGVADAAEQNAGASHVYRVRAVDSRASADRLRGAREVGLEAIANSIKDQPTVSAFSANGASLVNGSIRSHGAVVLPKKHYAFDGCPWQGAAEAEFRAHAVENHAAVLAPVAAALACTSTEDATQKDIKYWSVYNEAIAWKIRKGAPLAALAIDRRCLDDYARGLGEDAVSSLIFMVCARKFPFVEGRKGDAIQWQKVLFNGGDFFGLPSDFVRIHMSVDAYVERFGEVSCDSEESCGVHLRDRPEEFDDWHVSVLSGDGPVKVLCCPEDLRCASGIRHSENQTCSRCEALLCWECRSGMQGPSGGPLLPPAALANDSVTFYYPEELFCGSVTVLEMICASVCVTSMVCFTLEKRYRSERTFDMETAARGNATSFPTPWTDMLAQLSAAEDLAAERKPPSVPHTGAELAGIVSVIMKSGGDDDTAASMAKFVHQALVRRHVVVALIQGAKSRGHRAHRNVCMDAVRRKALELPENDVPAEIMRLVPLDDALDKIQMQKAATPVPRPDGLQEAADILDSTKGNAVAVEKSSFDEGDGPMKVLCCPEDMRCHSGTTHAVNSACTGCEAPSCGECGNAMAGPDGVREAADILESTKTNAVVCEKSSFFEGDINAQRIEAVRTFVQRLDEECAHGDANGTSDSSEEEGGDGTTERARKRVRVREGAGPGAEQTSREAAERVMLEQTTTEGKRVDRLRVRTGNVMMDQFEPWGNGAPRVELPLWVRIMSRRVESQLCRDWHFGFVSWNLVFRSAVNLSRTWFTYVAPSATGEVEQLTPEQIGEGAKQIYRALDMKYVDINGRKQKESGDLYGFLPIAEGMPVALTDHIDRSEDKNLLRGRVGRVQSWVCDGDAEHDQVTRGGETILKKTPKVIFVLFDEGDDGKGGRKPCKWTIGGLRTPGLYPVVPQKKEWFVDIGRPHPRLKVKRRQFPLAPAFGVTAHAAQGQTFKEGVIVDLSIGGGTSPLSSYVALTRGQRREDMLIFRPFDIAPYQKKDERKGPGLLLRTLRGEDLDWEAIELEFMPSGRCAVCGCTKYKNMYPTVGQWSRADGLRVCSVCLEDKKRSGTPWQCMECGLWKCQEAFHASQHHPSKLTTRRCVDCPERRSCRVCEGRKYEEAFAPYQWDLAGNSRCRGGMCKECEELKKHLTCSRCGMEKLVDDFARIERNAEERKCKACKKSMREEERQRAEEGKRRVCSKCGESKSKAEFSAHMWCIASKETIACTQCVQDAAAQRDSAARKDVKACVVCEVAQRRDFFSQKMWNGVADRGRKCMRCVSAGAAQRNTDARKDVRACVVCEVAQRREYFSNWMWECAGDQHRKCKRCIDGAKLERGKWKCVECKGAFGRDHYSNWLAGRSTQKANGKQRCDICCAGQERKRKE</sequence>
<feature type="region of interest" description="Disordered" evidence="6">
    <location>
        <begin position="1439"/>
        <end position="1462"/>
    </location>
</feature>
<evidence type="ECO:0000256" key="6">
    <source>
        <dbReference type="SAM" id="MobiDB-lite"/>
    </source>
</evidence>
<evidence type="ECO:0000256" key="4">
    <source>
        <dbReference type="ARBA" id="ARBA00023152"/>
    </source>
</evidence>
<evidence type="ECO:0000256" key="3">
    <source>
        <dbReference type="ARBA" id="ARBA00013068"/>
    </source>
</evidence>
<protein>
    <recommendedName>
        <fullName evidence="3">fructose-bisphosphate aldolase</fullName>
        <ecNumber evidence="3">4.1.2.13</ecNumber>
    </recommendedName>
</protein>
<dbReference type="Gene3D" id="3.20.20.70">
    <property type="entry name" value="Aldolase class I"/>
    <property type="match status" value="2"/>
</dbReference>
<feature type="region of interest" description="Disordered" evidence="6">
    <location>
        <begin position="466"/>
        <end position="491"/>
    </location>
</feature>
<dbReference type="SUPFAM" id="SSF54001">
    <property type="entry name" value="Cysteine proteinases"/>
    <property type="match status" value="1"/>
</dbReference>
<feature type="region of interest" description="Disordered" evidence="6">
    <location>
        <begin position="848"/>
        <end position="884"/>
    </location>
</feature>
<feature type="compositionally biased region" description="Basic and acidic residues" evidence="6">
    <location>
        <begin position="2896"/>
        <end position="2915"/>
    </location>
</feature>
<organism evidence="8 9">
    <name type="scientific">Prorocentrum cordatum</name>
    <dbReference type="NCBI Taxonomy" id="2364126"/>
    <lineage>
        <taxon>Eukaryota</taxon>
        <taxon>Sar</taxon>
        <taxon>Alveolata</taxon>
        <taxon>Dinophyceae</taxon>
        <taxon>Prorocentrales</taxon>
        <taxon>Prorocentraceae</taxon>
        <taxon>Prorocentrum</taxon>
    </lineage>
</organism>
<dbReference type="InterPro" id="IPR027417">
    <property type="entry name" value="P-loop_NTPase"/>
</dbReference>
<evidence type="ECO:0000259" key="7">
    <source>
        <dbReference type="PROSITE" id="PS50235"/>
    </source>
</evidence>
<dbReference type="Gene3D" id="3.40.430.10">
    <property type="entry name" value="Dihydrofolate Reductase, subunit A"/>
    <property type="match status" value="1"/>
</dbReference>
<feature type="region of interest" description="Disordered" evidence="6">
    <location>
        <begin position="2874"/>
        <end position="2989"/>
    </location>
</feature>
<keyword evidence="5" id="KW-0456">Lyase</keyword>
<dbReference type="InterPro" id="IPR000741">
    <property type="entry name" value="FBA_I"/>
</dbReference>
<proteinExistence type="inferred from homology"/>
<dbReference type="InterPro" id="IPR024072">
    <property type="entry name" value="DHFR-like_dom_sf"/>
</dbReference>
<feature type="region of interest" description="Disordered" evidence="6">
    <location>
        <begin position="2818"/>
        <end position="2855"/>
    </location>
</feature>
<feature type="compositionally biased region" description="Basic and acidic residues" evidence="6">
    <location>
        <begin position="1574"/>
        <end position="1588"/>
    </location>
</feature>
<evidence type="ECO:0000256" key="1">
    <source>
        <dbReference type="ARBA" id="ARBA00004714"/>
    </source>
</evidence>
<dbReference type="Pfam" id="PF00274">
    <property type="entry name" value="Glycolytic"/>
    <property type="match status" value="2"/>
</dbReference>
<dbReference type="InterPro" id="IPR038765">
    <property type="entry name" value="Papain-like_cys_pep_sf"/>
</dbReference>
<dbReference type="Proteomes" id="UP001189429">
    <property type="component" value="Unassembled WGS sequence"/>
</dbReference>
<keyword evidence="9" id="KW-1185">Reference proteome</keyword>
<dbReference type="SUPFAM" id="SSF53597">
    <property type="entry name" value="Dihydrofolate reductase-like"/>
    <property type="match status" value="1"/>
</dbReference>
<evidence type="ECO:0000256" key="5">
    <source>
        <dbReference type="ARBA" id="ARBA00023239"/>
    </source>
</evidence>
<dbReference type="InterPro" id="IPR001394">
    <property type="entry name" value="Peptidase_C19_UCH"/>
</dbReference>
<reference evidence="8" key="1">
    <citation type="submission" date="2023-10" db="EMBL/GenBank/DDBJ databases">
        <authorList>
            <person name="Chen Y."/>
            <person name="Shah S."/>
            <person name="Dougan E. K."/>
            <person name="Thang M."/>
            <person name="Chan C."/>
        </authorList>
    </citation>
    <scope>NUCLEOTIDE SEQUENCE [LARGE SCALE GENOMIC DNA]</scope>
</reference>
<comment type="pathway">
    <text evidence="1">Carbohydrate degradation; glycolysis; D-glyceraldehyde 3-phosphate and glycerone phosphate from D-glucose: step 4/4.</text>
</comment>
<dbReference type="EC" id="4.1.2.13" evidence="3"/>
<dbReference type="PANTHER" id="PTHR11627">
    <property type="entry name" value="FRUCTOSE-BISPHOSPHATE ALDOLASE"/>
    <property type="match status" value="1"/>
</dbReference>